<dbReference type="GO" id="GO:0008353">
    <property type="term" value="F:RNA polymerase II CTD heptapeptide repeat kinase activity"/>
    <property type="evidence" value="ECO:0007669"/>
    <property type="project" value="UniProtKB-EC"/>
</dbReference>
<dbReference type="SUPFAM" id="SSF56112">
    <property type="entry name" value="Protein kinase-like (PK-like)"/>
    <property type="match status" value="1"/>
</dbReference>
<dbReference type="InterPro" id="IPR050108">
    <property type="entry name" value="CDK"/>
</dbReference>
<proteinExistence type="inferred from homology"/>
<keyword evidence="3" id="KW-0597">Phosphoprotein</keyword>
<sequence length="311" mass="34379">MSAAVPTARKRPAPDQEARAADANKRPRHSGPRSIDEFELFEVLGEGAEGVVRRGRDRRTGKKVALKWIGHPDRRALAMEAGCLHVCRGHPSIIGIQDVAADPSTGDVHLVLELVHGGVSLRDSMWRPLSEDVVRVMMQQLLSAAKKIHGVGFIHRDMKPENILVCPFGELKVCDFGSATRQKPAGKAHETSPVGTLQYNAPELLDGNWYYGPAVDMWGLGCVMAELLSGETLFHAETHEEMFDEMSELRDRMTSAAGKLDPECLADLSEIGRYVLTGLLAFCPEKRLTAAEALEHPWFKNFKSPWTHDIV</sequence>
<keyword evidence="10" id="KW-1185">Reference proteome</keyword>
<organism evidence="9 10">
    <name type="scientific">Miscanthus lutarioriparius</name>
    <dbReference type="NCBI Taxonomy" id="422564"/>
    <lineage>
        <taxon>Eukaryota</taxon>
        <taxon>Viridiplantae</taxon>
        <taxon>Streptophyta</taxon>
        <taxon>Embryophyta</taxon>
        <taxon>Tracheophyta</taxon>
        <taxon>Spermatophyta</taxon>
        <taxon>Magnoliopsida</taxon>
        <taxon>Liliopsida</taxon>
        <taxon>Poales</taxon>
        <taxon>Poaceae</taxon>
        <taxon>PACMAD clade</taxon>
        <taxon>Panicoideae</taxon>
        <taxon>Andropogonodae</taxon>
        <taxon>Andropogoneae</taxon>
        <taxon>Saccharinae</taxon>
        <taxon>Miscanthus</taxon>
    </lineage>
</organism>
<dbReference type="Gene3D" id="3.30.200.20">
    <property type="entry name" value="Phosphorylase Kinase, domain 1"/>
    <property type="match status" value="1"/>
</dbReference>
<dbReference type="InterPro" id="IPR008271">
    <property type="entry name" value="Ser/Thr_kinase_AS"/>
</dbReference>
<evidence type="ECO:0000256" key="6">
    <source>
        <dbReference type="ARBA" id="ARBA00049280"/>
    </source>
</evidence>
<dbReference type="GO" id="GO:0005524">
    <property type="term" value="F:ATP binding"/>
    <property type="evidence" value="ECO:0007669"/>
    <property type="project" value="UniProtKB-KW"/>
</dbReference>
<dbReference type="InterPro" id="IPR000719">
    <property type="entry name" value="Prot_kinase_dom"/>
</dbReference>
<evidence type="ECO:0000259" key="8">
    <source>
        <dbReference type="PROSITE" id="PS50011"/>
    </source>
</evidence>
<keyword evidence="4" id="KW-0547">Nucleotide-binding</keyword>
<reference evidence="9" key="1">
    <citation type="submission" date="2020-10" db="EMBL/GenBank/DDBJ databases">
        <authorList>
            <person name="Han B."/>
            <person name="Lu T."/>
            <person name="Zhao Q."/>
            <person name="Huang X."/>
            <person name="Zhao Y."/>
        </authorList>
    </citation>
    <scope>NUCLEOTIDE SEQUENCE</scope>
</reference>
<evidence type="ECO:0000313" key="10">
    <source>
        <dbReference type="Proteomes" id="UP000604825"/>
    </source>
</evidence>
<keyword evidence="5" id="KW-0067">ATP-binding</keyword>
<name>A0A811SKK3_9POAL</name>
<protein>
    <recommendedName>
        <fullName evidence="2">[RNA-polymerase]-subunit kinase</fullName>
        <ecNumber evidence="2">2.7.11.23</ecNumber>
    </recommendedName>
</protein>
<feature type="domain" description="Protein kinase" evidence="8">
    <location>
        <begin position="38"/>
        <end position="299"/>
    </location>
</feature>
<evidence type="ECO:0000256" key="1">
    <source>
        <dbReference type="ARBA" id="ARBA00006485"/>
    </source>
</evidence>
<comment type="similarity">
    <text evidence="1">Belongs to the protein kinase superfamily. CMGC Ser/Thr protein kinase family. CDC2/CDKX subfamily.</text>
</comment>
<evidence type="ECO:0000256" key="3">
    <source>
        <dbReference type="ARBA" id="ARBA00022553"/>
    </source>
</evidence>
<evidence type="ECO:0000256" key="4">
    <source>
        <dbReference type="ARBA" id="ARBA00022741"/>
    </source>
</evidence>
<dbReference type="PROSITE" id="PS50011">
    <property type="entry name" value="PROTEIN_KINASE_DOM"/>
    <property type="match status" value="1"/>
</dbReference>
<dbReference type="GO" id="GO:0005634">
    <property type="term" value="C:nucleus"/>
    <property type="evidence" value="ECO:0007669"/>
    <property type="project" value="TreeGrafter"/>
</dbReference>
<dbReference type="SMART" id="SM00220">
    <property type="entry name" value="S_TKc"/>
    <property type="match status" value="1"/>
</dbReference>
<evidence type="ECO:0000256" key="7">
    <source>
        <dbReference type="SAM" id="MobiDB-lite"/>
    </source>
</evidence>
<dbReference type="EMBL" id="CAJGYO010000138">
    <property type="protein sequence ID" value="CAD6341151.1"/>
    <property type="molecule type" value="Genomic_DNA"/>
</dbReference>
<comment type="caution">
    <text evidence="9">The sequence shown here is derived from an EMBL/GenBank/DDBJ whole genome shotgun (WGS) entry which is preliminary data.</text>
</comment>
<dbReference type="PANTHER" id="PTHR24056:SF432">
    <property type="entry name" value="OS10G0154500 PROTEIN"/>
    <property type="match status" value="1"/>
</dbReference>
<accession>A0A811SKK3</accession>
<dbReference type="FunFam" id="1.10.510.10:FF:000559">
    <property type="entry name" value="Protein kinase domain containing protein"/>
    <property type="match status" value="1"/>
</dbReference>
<feature type="region of interest" description="Disordered" evidence="7">
    <location>
        <begin position="1"/>
        <end position="33"/>
    </location>
</feature>
<dbReference type="Proteomes" id="UP000604825">
    <property type="component" value="Unassembled WGS sequence"/>
</dbReference>
<dbReference type="Gene3D" id="1.10.510.10">
    <property type="entry name" value="Transferase(Phosphotransferase) domain 1"/>
    <property type="match status" value="1"/>
</dbReference>
<comment type="catalytic activity">
    <reaction evidence="6">
        <text>[DNA-directed RNA polymerase] + ATP = phospho-[DNA-directed RNA polymerase] + ADP + H(+)</text>
        <dbReference type="Rhea" id="RHEA:10216"/>
        <dbReference type="Rhea" id="RHEA-COMP:11321"/>
        <dbReference type="Rhea" id="RHEA-COMP:11322"/>
        <dbReference type="ChEBI" id="CHEBI:15378"/>
        <dbReference type="ChEBI" id="CHEBI:30616"/>
        <dbReference type="ChEBI" id="CHEBI:43176"/>
        <dbReference type="ChEBI" id="CHEBI:68546"/>
        <dbReference type="ChEBI" id="CHEBI:456216"/>
        <dbReference type="EC" id="2.7.11.23"/>
    </reaction>
</comment>
<evidence type="ECO:0000256" key="2">
    <source>
        <dbReference type="ARBA" id="ARBA00012409"/>
    </source>
</evidence>
<dbReference type="InterPro" id="IPR011009">
    <property type="entry name" value="Kinase-like_dom_sf"/>
</dbReference>
<gene>
    <name evidence="9" type="ORF">NCGR_LOCUS65249</name>
</gene>
<dbReference type="PROSITE" id="PS00108">
    <property type="entry name" value="PROTEIN_KINASE_ST"/>
    <property type="match status" value="1"/>
</dbReference>
<evidence type="ECO:0000313" key="9">
    <source>
        <dbReference type="EMBL" id="CAD6341151.1"/>
    </source>
</evidence>
<dbReference type="OrthoDB" id="413582at2759"/>
<evidence type="ECO:0000256" key="5">
    <source>
        <dbReference type="ARBA" id="ARBA00022840"/>
    </source>
</evidence>
<dbReference type="EC" id="2.7.11.23" evidence="2"/>
<dbReference type="Pfam" id="PF00069">
    <property type="entry name" value="Pkinase"/>
    <property type="match status" value="1"/>
</dbReference>
<feature type="compositionally biased region" description="Basic and acidic residues" evidence="7">
    <location>
        <begin position="12"/>
        <end position="25"/>
    </location>
</feature>
<dbReference type="GO" id="GO:0007346">
    <property type="term" value="P:regulation of mitotic cell cycle"/>
    <property type="evidence" value="ECO:0007669"/>
    <property type="project" value="TreeGrafter"/>
</dbReference>
<dbReference type="PANTHER" id="PTHR24056">
    <property type="entry name" value="CELL DIVISION PROTEIN KINASE"/>
    <property type="match status" value="1"/>
</dbReference>
<dbReference type="AlphaFoldDB" id="A0A811SKK3"/>